<keyword evidence="12" id="KW-1185">Reference proteome</keyword>
<proteinExistence type="inferred from homology"/>
<comment type="subcellular location">
    <subcellularLocation>
        <location evidence="1">Cell membrane</location>
        <topology evidence="1">Single-pass membrane protein</topology>
    </subcellularLocation>
</comment>
<keyword evidence="3" id="KW-0813">Transport</keyword>
<sequence length="198" mass="20897">MDILLLVGLGALLIFFMFNSRKKQQARMRQISDNLVPGVEVMTTFGVYGTVVAVDTEKMEVTLESGPGTVLRVHRQAIGQIQTPVEAAPADPALGEDAAAREDAGPVVDTAPDAPAGADAADAPVEDTPTETAEEAERRRITDAELDAINEARRREQSTPGSEASPETAVDADADADADADTPRTDIDGTTGEPRGER</sequence>
<evidence type="ECO:0008006" key="13">
    <source>
        <dbReference type="Google" id="ProtNLM"/>
    </source>
</evidence>
<evidence type="ECO:0000256" key="10">
    <source>
        <dbReference type="SAM" id="MobiDB-lite"/>
    </source>
</evidence>
<keyword evidence="8" id="KW-0811">Translocation</keyword>
<gene>
    <name evidence="11" type="ORF">GCM10023167_22790</name>
</gene>
<reference evidence="12" key="1">
    <citation type="journal article" date="2019" name="Int. J. Syst. Evol. Microbiol.">
        <title>The Global Catalogue of Microorganisms (GCM) 10K type strain sequencing project: providing services to taxonomists for standard genome sequencing and annotation.</title>
        <authorList>
            <consortium name="The Broad Institute Genomics Platform"/>
            <consortium name="The Broad Institute Genome Sequencing Center for Infectious Disease"/>
            <person name="Wu L."/>
            <person name="Ma J."/>
        </authorList>
    </citation>
    <scope>NUCLEOTIDE SEQUENCE [LARGE SCALE GENOMIC DNA]</scope>
    <source>
        <strain evidence="12">JCM 17808</strain>
    </source>
</reference>
<evidence type="ECO:0000313" key="12">
    <source>
        <dbReference type="Proteomes" id="UP001500642"/>
    </source>
</evidence>
<keyword evidence="4" id="KW-1003">Cell membrane</keyword>
<feature type="compositionally biased region" description="Acidic residues" evidence="10">
    <location>
        <begin position="124"/>
        <end position="134"/>
    </location>
</feature>
<protein>
    <recommendedName>
        <fullName evidence="13">Preprotein translocase subunit YajC</fullName>
    </recommendedName>
</protein>
<evidence type="ECO:0000256" key="9">
    <source>
        <dbReference type="ARBA" id="ARBA00023136"/>
    </source>
</evidence>
<dbReference type="RefSeq" id="WP_345032207.1">
    <property type="nucleotide sequence ID" value="NZ_BAABGL010000018.1"/>
</dbReference>
<dbReference type="Pfam" id="PF02699">
    <property type="entry name" value="YajC"/>
    <property type="match status" value="1"/>
</dbReference>
<dbReference type="SMART" id="SM01323">
    <property type="entry name" value="YajC"/>
    <property type="match status" value="1"/>
</dbReference>
<evidence type="ECO:0000313" key="11">
    <source>
        <dbReference type="EMBL" id="GAA4393620.1"/>
    </source>
</evidence>
<name>A0ABP8JPD9_9MICO</name>
<evidence type="ECO:0000256" key="7">
    <source>
        <dbReference type="ARBA" id="ARBA00022989"/>
    </source>
</evidence>
<evidence type="ECO:0000256" key="6">
    <source>
        <dbReference type="ARBA" id="ARBA00022927"/>
    </source>
</evidence>
<evidence type="ECO:0000256" key="2">
    <source>
        <dbReference type="ARBA" id="ARBA00006742"/>
    </source>
</evidence>
<keyword evidence="7" id="KW-1133">Transmembrane helix</keyword>
<keyword evidence="9" id="KW-0472">Membrane</keyword>
<evidence type="ECO:0000256" key="3">
    <source>
        <dbReference type="ARBA" id="ARBA00022448"/>
    </source>
</evidence>
<dbReference type="InterPro" id="IPR003849">
    <property type="entry name" value="Preprotein_translocase_YajC"/>
</dbReference>
<feature type="compositionally biased region" description="Low complexity" evidence="10">
    <location>
        <begin position="105"/>
        <end position="123"/>
    </location>
</feature>
<dbReference type="Proteomes" id="UP001500642">
    <property type="component" value="Unassembled WGS sequence"/>
</dbReference>
<keyword evidence="5" id="KW-0812">Transmembrane</keyword>
<evidence type="ECO:0000256" key="8">
    <source>
        <dbReference type="ARBA" id="ARBA00023010"/>
    </source>
</evidence>
<feature type="compositionally biased region" description="Acidic residues" evidence="10">
    <location>
        <begin position="170"/>
        <end position="180"/>
    </location>
</feature>
<evidence type="ECO:0000256" key="4">
    <source>
        <dbReference type="ARBA" id="ARBA00022475"/>
    </source>
</evidence>
<accession>A0ABP8JPD9</accession>
<dbReference type="EMBL" id="BAABGL010000018">
    <property type="protein sequence ID" value="GAA4393620.1"/>
    <property type="molecule type" value="Genomic_DNA"/>
</dbReference>
<evidence type="ECO:0000256" key="5">
    <source>
        <dbReference type="ARBA" id="ARBA00022692"/>
    </source>
</evidence>
<comment type="caution">
    <text evidence="11">The sequence shown here is derived from an EMBL/GenBank/DDBJ whole genome shotgun (WGS) entry which is preliminary data.</text>
</comment>
<dbReference type="PANTHER" id="PTHR33909:SF1">
    <property type="entry name" value="SEC TRANSLOCON ACCESSORY COMPLEX SUBUNIT YAJC"/>
    <property type="match status" value="1"/>
</dbReference>
<feature type="region of interest" description="Disordered" evidence="10">
    <location>
        <begin position="98"/>
        <end position="198"/>
    </location>
</feature>
<keyword evidence="6" id="KW-0653">Protein transport</keyword>
<dbReference type="PANTHER" id="PTHR33909">
    <property type="entry name" value="SEC TRANSLOCON ACCESSORY COMPLEX SUBUNIT YAJC"/>
    <property type="match status" value="1"/>
</dbReference>
<comment type="similarity">
    <text evidence="2">Belongs to the YajC family.</text>
</comment>
<organism evidence="11 12">
    <name type="scientific">Brevibacterium pityocampae</name>
    <dbReference type="NCBI Taxonomy" id="506594"/>
    <lineage>
        <taxon>Bacteria</taxon>
        <taxon>Bacillati</taxon>
        <taxon>Actinomycetota</taxon>
        <taxon>Actinomycetes</taxon>
        <taxon>Micrococcales</taxon>
        <taxon>Brevibacteriaceae</taxon>
        <taxon>Brevibacterium</taxon>
    </lineage>
</organism>
<evidence type="ECO:0000256" key="1">
    <source>
        <dbReference type="ARBA" id="ARBA00004162"/>
    </source>
</evidence>